<dbReference type="EMBL" id="VZZK01000002">
    <property type="protein sequence ID" value="KAB1081437.1"/>
    <property type="molecule type" value="Genomic_DNA"/>
</dbReference>
<evidence type="ECO:0000313" key="3">
    <source>
        <dbReference type="EMBL" id="KAB1081437.1"/>
    </source>
</evidence>
<dbReference type="PANTHER" id="PTHR43102:SF2">
    <property type="entry name" value="GAF DOMAIN-CONTAINING PROTEIN"/>
    <property type="match status" value="1"/>
</dbReference>
<dbReference type="InterPro" id="IPR000014">
    <property type="entry name" value="PAS"/>
</dbReference>
<sequence length="358" mass="40104">MRDLNVLDSPIDPAYDDLARIAALVCQTPIALVSFVDEARQWFKSAIGFGASETPLNQSICAHVLTQDDLLVIPDLTADPRTAGNRLVTEEPRIRFYAGAVIRSGAGIPLGSLCVIDREVRPAGLTAAQGATLQALARQLSSLLEHRRSLDRIAQRESELAASERRFRVMTAAMPQMVWTTRPDGYHDYYNDRWYEFTGVPYGSTDGEAWNGMFHADDQERAWARWRHSLATGEPYEVEYRLRHHTGIYRWTLGRAMPIRDAEGRIERWFGTCTDIEELKQAEAEARKLAAVVETSKDFIGLTDEAGHVVHLNEAALRLVGLPDLAAARATLISDYFTPESRRLVEAVVLPSVRRSGW</sequence>
<dbReference type="GO" id="GO:0006355">
    <property type="term" value="P:regulation of DNA-templated transcription"/>
    <property type="evidence" value="ECO:0007669"/>
    <property type="project" value="InterPro"/>
</dbReference>
<dbReference type="SMART" id="SM00086">
    <property type="entry name" value="PAC"/>
    <property type="match status" value="1"/>
</dbReference>
<dbReference type="OrthoDB" id="341208at2"/>
<dbReference type="CDD" id="cd00130">
    <property type="entry name" value="PAS"/>
    <property type="match status" value="1"/>
</dbReference>
<dbReference type="SMART" id="SM00091">
    <property type="entry name" value="PAS"/>
    <property type="match status" value="2"/>
</dbReference>
<dbReference type="Gene3D" id="3.30.450.20">
    <property type="entry name" value="PAS domain"/>
    <property type="match status" value="2"/>
</dbReference>
<dbReference type="SUPFAM" id="SSF55785">
    <property type="entry name" value="PYP-like sensor domain (PAS domain)"/>
    <property type="match status" value="2"/>
</dbReference>
<dbReference type="InterPro" id="IPR035965">
    <property type="entry name" value="PAS-like_dom_sf"/>
</dbReference>
<dbReference type="Pfam" id="PF08447">
    <property type="entry name" value="PAS_3"/>
    <property type="match status" value="1"/>
</dbReference>
<dbReference type="AlphaFoldDB" id="A0A6L3T3M1"/>
<proteinExistence type="predicted"/>
<protein>
    <submittedName>
        <fullName evidence="3">PAS domain S-box protein</fullName>
    </submittedName>
</protein>
<dbReference type="PROSITE" id="PS50113">
    <property type="entry name" value="PAC"/>
    <property type="match status" value="1"/>
</dbReference>
<evidence type="ECO:0000259" key="1">
    <source>
        <dbReference type="PROSITE" id="PS50112"/>
    </source>
</evidence>
<comment type="caution">
    <text evidence="3">The sequence shown here is derived from an EMBL/GenBank/DDBJ whole genome shotgun (WGS) entry which is preliminary data.</text>
</comment>
<dbReference type="SUPFAM" id="SSF55781">
    <property type="entry name" value="GAF domain-like"/>
    <property type="match status" value="1"/>
</dbReference>
<dbReference type="InterPro" id="IPR003018">
    <property type="entry name" value="GAF"/>
</dbReference>
<dbReference type="PROSITE" id="PS50112">
    <property type="entry name" value="PAS"/>
    <property type="match status" value="1"/>
</dbReference>
<dbReference type="InterPro" id="IPR013655">
    <property type="entry name" value="PAS_fold_3"/>
</dbReference>
<dbReference type="InterPro" id="IPR001610">
    <property type="entry name" value="PAC"/>
</dbReference>
<organism evidence="3 4">
    <name type="scientific">Methylobacterium soli</name>
    <dbReference type="NCBI Taxonomy" id="553447"/>
    <lineage>
        <taxon>Bacteria</taxon>
        <taxon>Pseudomonadati</taxon>
        <taxon>Pseudomonadota</taxon>
        <taxon>Alphaproteobacteria</taxon>
        <taxon>Hyphomicrobiales</taxon>
        <taxon>Methylobacteriaceae</taxon>
        <taxon>Methylobacterium</taxon>
    </lineage>
</organism>
<gene>
    <name evidence="3" type="ORF">F6X53_02490</name>
</gene>
<dbReference type="InterPro" id="IPR000700">
    <property type="entry name" value="PAS-assoc_C"/>
</dbReference>
<evidence type="ECO:0000259" key="2">
    <source>
        <dbReference type="PROSITE" id="PS50113"/>
    </source>
</evidence>
<dbReference type="SMART" id="SM00065">
    <property type="entry name" value="GAF"/>
    <property type="match status" value="1"/>
</dbReference>
<reference evidence="3 4" key="1">
    <citation type="submission" date="2019-09" db="EMBL/GenBank/DDBJ databases">
        <title>YIM 48816 draft genome.</title>
        <authorList>
            <person name="Jiang L."/>
        </authorList>
    </citation>
    <scope>NUCLEOTIDE SEQUENCE [LARGE SCALE GENOMIC DNA]</scope>
    <source>
        <strain evidence="3 4">YIM 48816</strain>
    </source>
</reference>
<feature type="domain" description="PAC" evidence="2">
    <location>
        <begin position="236"/>
        <end position="288"/>
    </location>
</feature>
<name>A0A6L3T3M1_9HYPH</name>
<accession>A0A6L3T3M1</accession>
<evidence type="ECO:0000313" key="4">
    <source>
        <dbReference type="Proteomes" id="UP000474159"/>
    </source>
</evidence>
<dbReference type="Gene3D" id="3.30.450.40">
    <property type="match status" value="1"/>
</dbReference>
<keyword evidence="4" id="KW-1185">Reference proteome</keyword>
<dbReference type="PANTHER" id="PTHR43102">
    <property type="entry name" value="SLR1143 PROTEIN"/>
    <property type="match status" value="1"/>
</dbReference>
<dbReference type="Proteomes" id="UP000474159">
    <property type="component" value="Unassembled WGS sequence"/>
</dbReference>
<feature type="domain" description="PAS" evidence="1">
    <location>
        <begin position="285"/>
        <end position="356"/>
    </location>
</feature>
<dbReference type="InterPro" id="IPR029016">
    <property type="entry name" value="GAF-like_dom_sf"/>
</dbReference>
<dbReference type="InterPro" id="IPR013767">
    <property type="entry name" value="PAS_fold"/>
</dbReference>
<dbReference type="NCBIfam" id="TIGR00229">
    <property type="entry name" value="sensory_box"/>
    <property type="match status" value="1"/>
</dbReference>
<dbReference type="Pfam" id="PF00989">
    <property type="entry name" value="PAS"/>
    <property type="match status" value="1"/>
</dbReference>
<dbReference type="FunFam" id="3.30.450.20:FF:000099">
    <property type="entry name" value="Sensory box sensor histidine kinase"/>
    <property type="match status" value="1"/>
</dbReference>